<dbReference type="Gene3D" id="6.10.250.2410">
    <property type="match status" value="1"/>
</dbReference>
<organism evidence="2 3">
    <name type="scientific">Candidatus Cetobacterium colombiensis</name>
    <dbReference type="NCBI Taxonomy" id="3073100"/>
    <lineage>
        <taxon>Bacteria</taxon>
        <taxon>Fusobacteriati</taxon>
        <taxon>Fusobacteriota</taxon>
        <taxon>Fusobacteriia</taxon>
        <taxon>Fusobacteriales</taxon>
        <taxon>Fusobacteriaceae</taxon>
        <taxon>Cetobacterium</taxon>
    </lineage>
</organism>
<gene>
    <name evidence="2" type="ORF">RFV38_02205</name>
</gene>
<accession>A0ABU4W808</accession>
<dbReference type="InterPro" id="IPR003768">
    <property type="entry name" value="ScpA"/>
</dbReference>
<sequence>MDIVLKIDNFEGPLDLLLHLIEKKKMKISEIKISQIIDEYLQFIEKAKSDNLSVKVEFLEIASELLEIKAMSILSVEKEEEKEKDLKRRLEDYKVFKEVASVISQIECEHNISYTRKEGRKITKNVPKEFDLTTLKLQDMFNSYVKYLPKNEEVLEIEIEKRYSLKEEMDRIKVILYSSEKEVVDLFRRAENRTHLVYIFLAILDLYRDGIILIEGEGNLKLFRRD</sequence>
<dbReference type="PANTHER" id="PTHR33969">
    <property type="entry name" value="SEGREGATION AND CONDENSATION PROTEIN A"/>
    <property type="match status" value="1"/>
</dbReference>
<protein>
    <recommendedName>
        <fullName evidence="1">Segregation and condensation protein A</fullName>
    </recommendedName>
</protein>
<evidence type="ECO:0000313" key="3">
    <source>
        <dbReference type="Proteomes" id="UP001279681"/>
    </source>
</evidence>
<proteinExistence type="predicted"/>
<evidence type="ECO:0000313" key="2">
    <source>
        <dbReference type="EMBL" id="MDX8335315.1"/>
    </source>
</evidence>
<dbReference type="RefSeq" id="WP_320312724.1">
    <property type="nucleotide sequence ID" value="NZ_JAVIKH010000002.1"/>
</dbReference>
<keyword evidence="3" id="KW-1185">Reference proteome</keyword>
<evidence type="ECO:0000256" key="1">
    <source>
        <dbReference type="ARBA" id="ARBA00044777"/>
    </source>
</evidence>
<dbReference type="EMBL" id="JAVIKH010000002">
    <property type="protein sequence ID" value="MDX8335315.1"/>
    <property type="molecule type" value="Genomic_DNA"/>
</dbReference>
<dbReference type="Pfam" id="PF02616">
    <property type="entry name" value="SMC_ScpA"/>
    <property type="match status" value="1"/>
</dbReference>
<comment type="caution">
    <text evidence="2">The sequence shown here is derived from an EMBL/GenBank/DDBJ whole genome shotgun (WGS) entry which is preliminary data.</text>
</comment>
<name>A0ABU4W808_9FUSO</name>
<reference evidence="3" key="1">
    <citation type="submission" date="2023-07" db="EMBL/GenBank/DDBJ databases">
        <authorList>
            <person name="Colorado M.A."/>
            <person name="Villamil L.M."/>
            <person name="Melo J.F."/>
            <person name="Rodriguez J.A."/>
            <person name="Ruiz R.Y."/>
        </authorList>
    </citation>
    <scope>NUCLEOTIDE SEQUENCE [LARGE SCALE GENOMIC DNA]</scope>
    <source>
        <strain evidence="3">C33</strain>
    </source>
</reference>
<dbReference type="PANTHER" id="PTHR33969:SF2">
    <property type="entry name" value="SEGREGATION AND CONDENSATION PROTEIN A"/>
    <property type="match status" value="1"/>
</dbReference>
<dbReference type="Proteomes" id="UP001279681">
    <property type="component" value="Unassembled WGS sequence"/>
</dbReference>